<dbReference type="Pfam" id="PF20249">
    <property type="entry name" value="VasX_N"/>
    <property type="match status" value="1"/>
</dbReference>
<organism evidence="2 3">
    <name type="scientific">Herbaspirillum rubrisubalbicans</name>
    <dbReference type="NCBI Taxonomy" id="80842"/>
    <lineage>
        <taxon>Bacteria</taxon>
        <taxon>Pseudomonadati</taxon>
        <taxon>Pseudomonadota</taxon>
        <taxon>Betaproteobacteria</taxon>
        <taxon>Burkholderiales</taxon>
        <taxon>Oxalobacteraceae</taxon>
        <taxon>Herbaspirillum</taxon>
    </lineage>
</organism>
<sequence length="849" mass="94951">MGNKVTDVKLAHHKYALRTLRAGFVYIFHEKHPRGSHIKWEVYGVSEAGTLWKMPSVNAIKTVDSEPQCSRDGHNLPASVITIETPEKCKRIWIAFSEHIWSDETLADFEKDTKLRDRRMQTFLPATWITAGGYRHGLPATKSNIEHILEYKTNFLAESLNKSNVPKISKPQKNGAYFSAYLKRESTVHTAVSRAKESEALSKLMSEIGKNPKGSDHQPLVIALWDAIGIAHELNGFRNEVVGWSQKYLDELELEVAAMVTIDGLKEVLGERAAQKMKENQENPIMRSQPETLGIRARAAQLSPQEQARTAEICDFIDDLRAKTVPPNVVDSSYLLGHVNQMPEPARSKELAKLRAQADQFLNRRATFKDKNVEDARAGAWQKYEDKLDKPLYLAFKKNFKDFQTTVSRIAEERTTDLVSWLGAKNLIDALTEFHGKSVRDGVAFDDQIGRAIFGMNDSRSGKEKITAWVTEMKATETNLLWRAMALNQIDAMPELDAYLQEAKQKNDKKIIASSIDWLAVGQKSLKATVDTYKKALSIYNANVKAASEKGSMAFNVQLKPIKTKGIDFQIMATGDAIMKFFRINGILDYAGEKMVQHLLNIRLLVDPMDSLQLIQAQALNEGVARELMISRLSTAETFLASERPQMKAAQVDNMRRAWTEFRKSESSGNAIKDVRAALLVMLIEGVNFAKMMDACKQKNDAKSWLGLAASSMTITSGLFDVASTAIKGMTKDINGDFDKGASLWSYQKLKLFGGLLSAGSALVGAVLDYRDYKNKNDQGELFISGLYFLKIIAGSISSCMSIATAMTYSTPYIRGLIKGIFLDTAAQIIKKEITLWNSPLNLRTRRLS</sequence>
<dbReference type="InterPro" id="IPR046864">
    <property type="entry name" value="VasX_N"/>
</dbReference>
<reference evidence="2 3" key="1">
    <citation type="submission" date="2017-11" db="EMBL/GenBank/DDBJ databases">
        <title>Complete genome sequence of Herbaspirillum rubrisubalbicans DSM 11543.</title>
        <authorList>
            <person name="Chen M."/>
            <person name="An Q."/>
        </authorList>
    </citation>
    <scope>NUCLEOTIDE SEQUENCE [LARGE SCALE GENOMIC DNA]</scope>
    <source>
        <strain evidence="2 3">DSM 11543</strain>
    </source>
</reference>
<evidence type="ECO:0000313" key="2">
    <source>
        <dbReference type="EMBL" id="AYR25519.1"/>
    </source>
</evidence>
<dbReference type="InterPro" id="IPR048126">
    <property type="entry name" value="Toxin_VasX"/>
</dbReference>
<feature type="domain" description="Toxin VasX N-terminal region" evidence="1">
    <location>
        <begin position="5"/>
        <end position="128"/>
    </location>
</feature>
<evidence type="ECO:0000259" key="1">
    <source>
        <dbReference type="Pfam" id="PF20249"/>
    </source>
</evidence>
<dbReference type="NCBIfam" id="NF041559">
    <property type="entry name" value="BTH_I2691_fam"/>
    <property type="match status" value="1"/>
</dbReference>
<protein>
    <recommendedName>
        <fullName evidence="1">Toxin VasX N-terminal region domain-containing protein</fullName>
    </recommendedName>
</protein>
<dbReference type="AlphaFoldDB" id="A0AAD0XI65"/>
<proteinExistence type="predicted"/>
<dbReference type="Proteomes" id="UP000269199">
    <property type="component" value="Chromosome"/>
</dbReference>
<dbReference type="EMBL" id="CP024996">
    <property type="protein sequence ID" value="AYR25519.1"/>
    <property type="molecule type" value="Genomic_DNA"/>
</dbReference>
<dbReference type="CDD" id="cd20707">
    <property type="entry name" value="MIX_III"/>
    <property type="match status" value="1"/>
</dbReference>
<name>A0AAD0XI65_9BURK</name>
<evidence type="ECO:0000313" key="3">
    <source>
        <dbReference type="Proteomes" id="UP000269199"/>
    </source>
</evidence>
<gene>
    <name evidence="2" type="ORF">RC54_17585</name>
</gene>
<accession>A0AAD0XI65</accession>